<dbReference type="Pfam" id="PF17851">
    <property type="entry name" value="GH43_C2"/>
    <property type="match status" value="1"/>
</dbReference>
<dbReference type="Proteomes" id="UP000186955">
    <property type="component" value="Unassembled WGS sequence"/>
</dbReference>
<evidence type="ECO:0000256" key="2">
    <source>
        <dbReference type="ARBA" id="ARBA00022729"/>
    </source>
</evidence>
<name>A0A1Q5SVR6_9EURO</name>
<keyword evidence="10" id="KW-1185">Reference proteome</keyword>
<dbReference type="CDD" id="cd09001">
    <property type="entry name" value="GH43_FsAxh1-like"/>
    <property type="match status" value="1"/>
</dbReference>
<dbReference type="SUPFAM" id="SSF49899">
    <property type="entry name" value="Concanavalin A-like lectins/glucanases"/>
    <property type="match status" value="1"/>
</dbReference>
<dbReference type="EMBL" id="MNBE01000743">
    <property type="protein sequence ID" value="OKO92042.1"/>
    <property type="molecule type" value="Genomic_DNA"/>
</dbReference>
<dbReference type="Gene3D" id="2.115.10.20">
    <property type="entry name" value="Glycosyl hydrolase domain, family 43"/>
    <property type="match status" value="1"/>
</dbReference>
<dbReference type="InterPro" id="IPR023296">
    <property type="entry name" value="Glyco_hydro_beta-prop_sf"/>
</dbReference>
<feature type="signal peptide" evidence="6">
    <location>
        <begin position="1"/>
        <end position="18"/>
    </location>
</feature>
<dbReference type="PANTHER" id="PTHR42812">
    <property type="entry name" value="BETA-XYLOSIDASE"/>
    <property type="match status" value="1"/>
</dbReference>
<evidence type="ECO:0000256" key="5">
    <source>
        <dbReference type="RuleBase" id="RU361187"/>
    </source>
</evidence>
<evidence type="ECO:0000259" key="7">
    <source>
        <dbReference type="Pfam" id="PF17851"/>
    </source>
</evidence>
<comment type="caution">
    <text evidence="8">The sequence shown here is derived from an EMBL/GenBank/DDBJ whole genome shotgun (WGS) entry which is preliminary data.</text>
</comment>
<evidence type="ECO:0000313" key="8">
    <source>
        <dbReference type="EMBL" id="OKO92042.1"/>
    </source>
</evidence>
<dbReference type="InterPro" id="IPR013320">
    <property type="entry name" value="ConA-like_dom_sf"/>
</dbReference>
<dbReference type="Pfam" id="PF04616">
    <property type="entry name" value="Glyco_hydro_43"/>
    <property type="match status" value="1"/>
</dbReference>
<sequence>MLFRKACALLGLGLLAQAQTFNNPIIYEDFPDNDIFLGPDGKTFYWSSSNFHYSPGAPILESTDLVNWQVIGHSVPSISDFGSDYSMQNGKTAYNRGTWASTLRHRKSNGEWYWIGCIDFWTTHVYTAPDITGPWSQSSSFQPCFYDCGLLIDDDDTMYVAYGSNNVSVAQLAADGLSVAKTQVVFSYPSPCTAIEGNRMYKINGLYYILDDCPGEGITVIWKSSSPWGPYTHKILSNATASPVPGTGTAQQGSLIEAPNGNWYFMSFAWAYPLGRLPILAPVTWGSDGFPVLQTVNGAWGESYPLPLPESSVTSWIGGDQFWGIDPAWEWNHAPDTTKFSLAEPGLILQTATVTNDLYHARNTLTRRPNQAFPVGTLQLDFTNMADGDQCGLALFRDSSAWIGVVRNGNSYTVTAVQGLTQDAGNSYATTSTGTVVGTAPISARTVYLQVRFDSRTVGSNQATFYYSTDGNNFSQLGGAFNLDNTYYYFMGYRYGIFNFATKALGGSVKVDGFVSWSN</sequence>
<dbReference type="InterPro" id="IPR006710">
    <property type="entry name" value="Glyco_hydro_43"/>
</dbReference>
<dbReference type="InterPro" id="IPR051795">
    <property type="entry name" value="Glycosyl_Hydrlase_43"/>
</dbReference>
<evidence type="ECO:0000256" key="4">
    <source>
        <dbReference type="ARBA" id="ARBA00023295"/>
    </source>
</evidence>
<dbReference type="SUPFAM" id="SSF75005">
    <property type="entry name" value="Arabinanase/levansucrase/invertase"/>
    <property type="match status" value="1"/>
</dbReference>
<comment type="similarity">
    <text evidence="1 5">Belongs to the glycosyl hydrolase 43 family.</text>
</comment>
<dbReference type="AlphaFoldDB" id="A0A1Q5SVR6"/>
<evidence type="ECO:0000313" key="9">
    <source>
        <dbReference type="EMBL" id="OKP03703.1"/>
    </source>
</evidence>
<keyword evidence="2 6" id="KW-0732">Signal</keyword>
<keyword evidence="4 5" id="KW-0326">Glycosidase</keyword>
<dbReference type="InterPro" id="IPR041542">
    <property type="entry name" value="GH43_C2"/>
</dbReference>
<evidence type="ECO:0000313" key="10">
    <source>
        <dbReference type="Proteomes" id="UP000186955"/>
    </source>
</evidence>
<feature type="chain" id="PRO_5011899232" description="Beta-xylosidase C-terminal Concanavalin A-like domain-containing protein" evidence="6">
    <location>
        <begin position="19"/>
        <end position="519"/>
    </location>
</feature>
<keyword evidence="3 5" id="KW-0378">Hydrolase</keyword>
<protein>
    <recommendedName>
        <fullName evidence="7">Beta-xylosidase C-terminal Concanavalin A-like domain-containing protein</fullName>
    </recommendedName>
</protein>
<dbReference type="STRING" id="1316194.A0A1Q5SVR6"/>
<proteinExistence type="inferred from homology"/>
<evidence type="ECO:0000256" key="3">
    <source>
        <dbReference type="ARBA" id="ARBA00022801"/>
    </source>
</evidence>
<reference evidence="8 10" key="1">
    <citation type="submission" date="2016-10" db="EMBL/GenBank/DDBJ databases">
        <title>Genome sequence of the ascomycete fungus Penicillium subrubescens.</title>
        <authorList>
            <person name="De Vries R.P."/>
            <person name="Peng M."/>
            <person name="Dilokpimol A."/>
            <person name="Hilden K."/>
            <person name="Makela M.R."/>
            <person name="Grigoriev I."/>
            <person name="Riley R."/>
            <person name="Granchi Z."/>
        </authorList>
    </citation>
    <scope>NUCLEOTIDE SEQUENCE [LARGE SCALE GENOMIC DNA]</scope>
    <source>
        <strain evidence="8 10">CBS 132785</strain>
    </source>
</reference>
<gene>
    <name evidence="8" type="ORF">PENSUB_12887</name>
    <name evidence="9" type="ORF">PENSUB_6856</name>
</gene>
<dbReference type="GO" id="GO:0004553">
    <property type="term" value="F:hydrolase activity, hydrolyzing O-glycosyl compounds"/>
    <property type="evidence" value="ECO:0007669"/>
    <property type="project" value="InterPro"/>
</dbReference>
<dbReference type="EMBL" id="MNBE01000616">
    <property type="protein sequence ID" value="OKP03703.1"/>
    <property type="molecule type" value="Genomic_DNA"/>
</dbReference>
<evidence type="ECO:0000256" key="6">
    <source>
        <dbReference type="SAM" id="SignalP"/>
    </source>
</evidence>
<evidence type="ECO:0000256" key="1">
    <source>
        <dbReference type="ARBA" id="ARBA00009865"/>
    </source>
</evidence>
<dbReference type="GO" id="GO:0005975">
    <property type="term" value="P:carbohydrate metabolic process"/>
    <property type="evidence" value="ECO:0007669"/>
    <property type="project" value="InterPro"/>
</dbReference>
<feature type="domain" description="Beta-xylosidase C-terminal Concanavalin A-like" evidence="7">
    <location>
        <begin position="325"/>
        <end position="514"/>
    </location>
</feature>
<dbReference type="Gene3D" id="2.60.120.200">
    <property type="match status" value="1"/>
</dbReference>
<organism evidence="8 10">
    <name type="scientific">Penicillium subrubescens</name>
    <dbReference type="NCBI Taxonomy" id="1316194"/>
    <lineage>
        <taxon>Eukaryota</taxon>
        <taxon>Fungi</taxon>
        <taxon>Dikarya</taxon>
        <taxon>Ascomycota</taxon>
        <taxon>Pezizomycotina</taxon>
        <taxon>Eurotiomycetes</taxon>
        <taxon>Eurotiomycetidae</taxon>
        <taxon>Eurotiales</taxon>
        <taxon>Aspergillaceae</taxon>
        <taxon>Penicillium</taxon>
    </lineage>
</organism>
<dbReference type="PANTHER" id="PTHR42812:SF15">
    <property type="entry name" value="HYDROLASE, PUTATIVE (AFU_ORTHOLOGUE AFUA_2G00930)-RELATED"/>
    <property type="match status" value="1"/>
</dbReference>
<accession>A0A1Q5SVR6</accession>